<comment type="caution">
    <text evidence="3">The sequence shown here is derived from an EMBL/GenBank/DDBJ whole genome shotgun (WGS) entry which is preliminary data.</text>
</comment>
<dbReference type="OrthoDB" id="6426971at2759"/>
<name>A0A8X6X111_9ARAC</name>
<dbReference type="EMBL" id="BMAV01004521">
    <property type="protein sequence ID" value="GFY44998.1"/>
    <property type="molecule type" value="Genomic_DNA"/>
</dbReference>
<feature type="compositionally biased region" description="Basic and acidic residues" evidence="1">
    <location>
        <begin position="124"/>
        <end position="136"/>
    </location>
</feature>
<keyword evidence="4" id="KW-1185">Reference proteome</keyword>
<feature type="region of interest" description="Disordered" evidence="1">
    <location>
        <begin position="111"/>
        <end position="136"/>
    </location>
</feature>
<dbReference type="GO" id="GO:0015074">
    <property type="term" value="P:DNA integration"/>
    <property type="evidence" value="ECO:0007669"/>
    <property type="project" value="InterPro"/>
</dbReference>
<protein>
    <submittedName>
        <fullName evidence="3">Uncharacterized protein LOC105324479</fullName>
    </submittedName>
</protein>
<evidence type="ECO:0000259" key="2">
    <source>
        <dbReference type="PROSITE" id="PS50994"/>
    </source>
</evidence>
<dbReference type="Gene3D" id="3.30.420.10">
    <property type="entry name" value="Ribonuclease H-like superfamily/Ribonuclease H"/>
    <property type="match status" value="1"/>
</dbReference>
<dbReference type="PANTHER" id="PTHR37984">
    <property type="entry name" value="PROTEIN CBG26694"/>
    <property type="match status" value="1"/>
</dbReference>
<dbReference type="InterPro" id="IPR001584">
    <property type="entry name" value="Integrase_cat-core"/>
</dbReference>
<dbReference type="SUPFAM" id="SSF53098">
    <property type="entry name" value="Ribonuclease H-like"/>
    <property type="match status" value="1"/>
</dbReference>
<dbReference type="InterPro" id="IPR050951">
    <property type="entry name" value="Retrovirus_Pol_polyprotein"/>
</dbReference>
<reference evidence="3" key="1">
    <citation type="submission" date="2020-08" db="EMBL/GenBank/DDBJ databases">
        <title>Multicomponent nature underlies the extraordinary mechanical properties of spider dragline silk.</title>
        <authorList>
            <person name="Kono N."/>
            <person name="Nakamura H."/>
            <person name="Mori M."/>
            <person name="Yoshida Y."/>
            <person name="Ohtoshi R."/>
            <person name="Malay A.D."/>
            <person name="Moran D.A.P."/>
            <person name="Tomita M."/>
            <person name="Numata K."/>
            <person name="Arakawa K."/>
        </authorList>
    </citation>
    <scope>NUCLEOTIDE SEQUENCE</scope>
</reference>
<feature type="domain" description="Integrase catalytic" evidence="2">
    <location>
        <begin position="14"/>
        <end position="136"/>
    </location>
</feature>
<dbReference type="PROSITE" id="PS50994">
    <property type="entry name" value="INTEGRASE"/>
    <property type="match status" value="1"/>
</dbReference>
<evidence type="ECO:0000313" key="4">
    <source>
        <dbReference type="Proteomes" id="UP000886998"/>
    </source>
</evidence>
<dbReference type="InterPro" id="IPR012337">
    <property type="entry name" value="RNaseH-like_sf"/>
</dbReference>
<organism evidence="3 4">
    <name type="scientific">Trichonephila inaurata madagascariensis</name>
    <dbReference type="NCBI Taxonomy" id="2747483"/>
    <lineage>
        <taxon>Eukaryota</taxon>
        <taxon>Metazoa</taxon>
        <taxon>Ecdysozoa</taxon>
        <taxon>Arthropoda</taxon>
        <taxon>Chelicerata</taxon>
        <taxon>Arachnida</taxon>
        <taxon>Araneae</taxon>
        <taxon>Araneomorphae</taxon>
        <taxon>Entelegynae</taxon>
        <taxon>Araneoidea</taxon>
        <taxon>Nephilidae</taxon>
        <taxon>Trichonephila</taxon>
        <taxon>Trichonephila inaurata</taxon>
    </lineage>
</organism>
<evidence type="ECO:0000313" key="3">
    <source>
        <dbReference type="EMBL" id="GFY44998.1"/>
    </source>
</evidence>
<sequence>MLPMQKKIRQKQAYGQTPIPTRQGEFISIDIVGLVRSNNYVLTVLDHFSKHVELFRITNIQAPSIARKLFQCITTLRRPGIILSDFGTQFTADTFKQIISMTGIVLHHTTSRNRKANGQSERINTSKDHHPILSRP</sequence>
<dbReference type="InterPro" id="IPR036397">
    <property type="entry name" value="RNaseH_sf"/>
</dbReference>
<proteinExistence type="predicted"/>
<gene>
    <name evidence="3" type="ORF">TNIN_196791</name>
</gene>
<evidence type="ECO:0000256" key="1">
    <source>
        <dbReference type="SAM" id="MobiDB-lite"/>
    </source>
</evidence>
<dbReference type="AlphaFoldDB" id="A0A8X6X111"/>
<dbReference type="Proteomes" id="UP000886998">
    <property type="component" value="Unassembled WGS sequence"/>
</dbReference>
<accession>A0A8X6X111</accession>
<dbReference type="Pfam" id="PF00665">
    <property type="entry name" value="rve"/>
    <property type="match status" value="1"/>
</dbReference>
<dbReference type="GO" id="GO:0003676">
    <property type="term" value="F:nucleic acid binding"/>
    <property type="evidence" value="ECO:0007669"/>
    <property type="project" value="InterPro"/>
</dbReference>
<dbReference type="PANTHER" id="PTHR37984:SF15">
    <property type="entry name" value="INTEGRASE CATALYTIC DOMAIN-CONTAINING PROTEIN"/>
    <property type="match status" value="1"/>
</dbReference>